<gene>
    <name evidence="1" type="ORF">DB32_000917</name>
</gene>
<dbReference type="Gene3D" id="1.10.490.110">
    <property type="entry name" value="Uncharacterized conserved protein DUF2267"/>
    <property type="match status" value="1"/>
</dbReference>
<name>A0A0F6VZP9_9BACT</name>
<dbReference type="Proteomes" id="UP000034883">
    <property type="component" value="Chromosome"/>
</dbReference>
<dbReference type="STRING" id="927083.DB32_000917"/>
<dbReference type="Pfam" id="PF10025">
    <property type="entry name" value="DUF2267"/>
    <property type="match status" value="1"/>
</dbReference>
<keyword evidence="2" id="KW-1185">Reference proteome</keyword>
<dbReference type="InterPro" id="IPR018727">
    <property type="entry name" value="DUF2267"/>
</dbReference>
<dbReference type="EMBL" id="CP011125">
    <property type="protein sequence ID" value="AKF03768.1"/>
    <property type="molecule type" value="Genomic_DNA"/>
</dbReference>
<dbReference type="AlphaFoldDB" id="A0A0F6VZP9"/>
<evidence type="ECO:0000313" key="2">
    <source>
        <dbReference type="Proteomes" id="UP000034883"/>
    </source>
</evidence>
<reference evidence="1 2" key="1">
    <citation type="submission" date="2015-03" db="EMBL/GenBank/DDBJ databases">
        <title>Genome assembly of Sandaracinus amylolyticus DSM 53668.</title>
        <authorList>
            <person name="Sharma G."/>
            <person name="Subramanian S."/>
        </authorList>
    </citation>
    <scope>NUCLEOTIDE SEQUENCE [LARGE SCALE GENOMIC DNA]</scope>
    <source>
        <strain evidence="1 2">DSM 53668</strain>
    </source>
</reference>
<dbReference type="KEGG" id="samy:DB32_000917"/>
<evidence type="ECO:0000313" key="1">
    <source>
        <dbReference type="EMBL" id="AKF03768.1"/>
    </source>
</evidence>
<evidence type="ECO:0008006" key="3">
    <source>
        <dbReference type="Google" id="ProtNLM"/>
    </source>
</evidence>
<dbReference type="InterPro" id="IPR038282">
    <property type="entry name" value="DUF2267_sf"/>
</dbReference>
<dbReference type="RefSeq" id="WP_075097818.1">
    <property type="nucleotide sequence ID" value="NZ_CP011125.1"/>
</dbReference>
<sequence length="159" mass="18032">MQTNRTIDAFETTLQATHQWIRDYADNLGQLHPPLAYRCLRTALHAIRDRLPVSEAVALAAQLPMLLRGAYYEGWVPGHTPHAMRTPDELYDRVSKELSGGLAAAPRDVMLAAFELLNQHIDEGEIRKVRHLLPEELRRIWPEPLPHIARPPIEQPGTA</sequence>
<accession>A0A0F6VZP9</accession>
<proteinExistence type="predicted"/>
<organism evidence="1 2">
    <name type="scientific">Sandaracinus amylolyticus</name>
    <dbReference type="NCBI Taxonomy" id="927083"/>
    <lineage>
        <taxon>Bacteria</taxon>
        <taxon>Pseudomonadati</taxon>
        <taxon>Myxococcota</taxon>
        <taxon>Polyangia</taxon>
        <taxon>Polyangiales</taxon>
        <taxon>Sandaracinaceae</taxon>
        <taxon>Sandaracinus</taxon>
    </lineage>
</organism>
<dbReference type="OrthoDB" id="20942at2"/>
<protein>
    <recommendedName>
        <fullName evidence="3">DUF2267 domain-containing protein</fullName>
    </recommendedName>
</protein>